<dbReference type="EMBL" id="JAKKPZ010000002">
    <property type="protein sequence ID" value="KAI1725826.1"/>
    <property type="molecule type" value="Genomic_DNA"/>
</dbReference>
<gene>
    <name evidence="1" type="ORF">DdX_02508</name>
</gene>
<dbReference type="Proteomes" id="UP001201812">
    <property type="component" value="Unassembled WGS sequence"/>
</dbReference>
<evidence type="ECO:0000313" key="1">
    <source>
        <dbReference type="EMBL" id="KAI1725826.1"/>
    </source>
</evidence>
<protein>
    <submittedName>
        <fullName evidence="1">Uncharacterized protein</fullName>
    </submittedName>
</protein>
<dbReference type="AlphaFoldDB" id="A0AAD4NHT6"/>
<organism evidence="1 2">
    <name type="scientific">Ditylenchus destructor</name>
    <dbReference type="NCBI Taxonomy" id="166010"/>
    <lineage>
        <taxon>Eukaryota</taxon>
        <taxon>Metazoa</taxon>
        <taxon>Ecdysozoa</taxon>
        <taxon>Nematoda</taxon>
        <taxon>Chromadorea</taxon>
        <taxon>Rhabditida</taxon>
        <taxon>Tylenchina</taxon>
        <taxon>Tylenchomorpha</taxon>
        <taxon>Sphaerularioidea</taxon>
        <taxon>Anguinidae</taxon>
        <taxon>Anguininae</taxon>
        <taxon>Ditylenchus</taxon>
    </lineage>
</organism>
<sequence length="75" mass="8459">MHTSANGIIMIAFVKPYREAFLAMIPMLKAIQQRRRKGLPITQDFATRSTVILPGATRTQPKTVAIMQRRNSCSK</sequence>
<keyword evidence="2" id="KW-1185">Reference proteome</keyword>
<comment type="caution">
    <text evidence="1">The sequence shown here is derived from an EMBL/GenBank/DDBJ whole genome shotgun (WGS) entry which is preliminary data.</text>
</comment>
<evidence type="ECO:0000313" key="2">
    <source>
        <dbReference type="Proteomes" id="UP001201812"/>
    </source>
</evidence>
<name>A0AAD4NHT6_9BILA</name>
<proteinExistence type="predicted"/>
<reference evidence="1" key="1">
    <citation type="submission" date="2022-01" db="EMBL/GenBank/DDBJ databases">
        <title>Genome Sequence Resource for Two Populations of Ditylenchus destructor, the Migratory Endoparasitic Phytonematode.</title>
        <authorList>
            <person name="Zhang H."/>
            <person name="Lin R."/>
            <person name="Xie B."/>
        </authorList>
    </citation>
    <scope>NUCLEOTIDE SEQUENCE</scope>
    <source>
        <strain evidence="1">BazhouSP</strain>
    </source>
</reference>
<accession>A0AAD4NHT6</accession>